<dbReference type="Gene3D" id="1.10.287.70">
    <property type="match status" value="1"/>
</dbReference>
<dbReference type="Pfam" id="PF00520">
    <property type="entry name" value="Ion_trans"/>
    <property type="match status" value="1"/>
</dbReference>
<evidence type="ECO:0000256" key="10">
    <source>
        <dbReference type="ARBA" id="ARBA00023136"/>
    </source>
</evidence>
<keyword evidence="11" id="KW-0407">Ion channel</keyword>
<keyword evidence="8 12" id="KW-1133">Transmembrane helix</keyword>
<evidence type="ECO:0000256" key="4">
    <source>
        <dbReference type="ARBA" id="ARBA00022692"/>
    </source>
</evidence>
<reference evidence="14 15" key="1">
    <citation type="submission" date="2024-03" db="EMBL/GenBank/DDBJ databases">
        <authorList>
            <person name="Cao K."/>
        </authorList>
    </citation>
    <scope>NUCLEOTIDE SEQUENCE [LARGE SCALE GENOMIC DNA]</scope>
    <source>
        <strain evidence="14 15">MCCC 1K00696</strain>
    </source>
</reference>
<dbReference type="Proteomes" id="UP001491088">
    <property type="component" value="Chromosome"/>
</dbReference>
<proteinExistence type="predicted"/>
<keyword evidence="10 12" id="KW-0472">Membrane</keyword>
<keyword evidence="4 12" id="KW-0812">Transmembrane</keyword>
<evidence type="ECO:0000313" key="15">
    <source>
        <dbReference type="Proteomes" id="UP001491088"/>
    </source>
</evidence>
<evidence type="ECO:0000256" key="7">
    <source>
        <dbReference type="ARBA" id="ARBA00022958"/>
    </source>
</evidence>
<dbReference type="EMBL" id="CP150496">
    <property type="protein sequence ID" value="WYW56218.1"/>
    <property type="molecule type" value="Genomic_DNA"/>
</dbReference>
<keyword evidence="15" id="KW-1185">Reference proteome</keyword>
<feature type="transmembrane region" description="Helical" evidence="12">
    <location>
        <begin position="188"/>
        <end position="206"/>
    </location>
</feature>
<name>A0ABZ2TSW1_9FLAO</name>
<protein>
    <submittedName>
        <fullName evidence="14">Ion transporter</fullName>
    </submittedName>
</protein>
<feature type="domain" description="Ion transport" evidence="13">
    <location>
        <begin position="27"/>
        <end position="240"/>
    </location>
</feature>
<keyword evidence="7" id="KW-0630">Potassium</keyword>
<keyword evidence="5" id="KW-0631">Potassium channel</keyword>
<dbReference type="SUPFAM" id="SSF81324">
    <property type="entry name" value="Voltage-gated potassium channels"/>
    <property type="match status" value="1"/>
</dbReference>
<evidence type="ECO:0000256" key="2">
    <source>
        <dbReference type="ARBA" id="ARBA00022448"/>
    </source>
</evidence>
<feature type="transmembrane region" description="Helical" evidence="12">
    <location>
        <begin position="58"/>
        <end position="77"/>
    </location>
</feature>
<evidence type="ECO:0000259" key="13">
    <source>
        <dbReference type="Pfam" id="PF00520"/>
    </source>
</evidence>
<evidence type="ECO:0000256" key="3">
    <source>
        <dbReference type="ARBA" id="ARBA00022538"/>
    </source>
</evidence>
<dbReference type="InterPro" id="IPR027359">
    <property type="entry name" value="Volt_channel_dom_sf"/>
</dbReference>
<evidence type="ECO:0000256" key="8">
    <source>
        <dbReference type="ARBA" id="ARBA00022989"/>
    </source>
</evidence>
<comment type="subcellular location">
    <subcellularLocation>
        <location evidence="1">Membrane</location>
        <topology evidence="1">Multi-pass membrane protein</topology>
    </subcellularLocation>
</comment>
<keyword evidence="2" id="KW-0813">Transport</keyword>
<dbReference type="Gene3D" id="1.20.120.350">
    <property type="entry name" value="Voltage-gated potassium channels. Chain C"/>
    <property type="match status" value="1"/>
</dbReference>
<evidence type="ECO:0000256" key="6">
    <source>
        <dbReference type="ARBA" id="ARBA00022882"/>
    </source>
</evidence>
<dbReference type="InterPro" id="IPR005821">
    <property type="entry name" value="Ion_trans_dom"/>
</dbReference>
<organism evidence="14 15">
    <name type="scientific">Polaribacter marinaquae</name>
    <dbReference type="NCBI Taxonomy" id="1642819"/>
    <lineage>
        <taxon>Bacteria</taxon>
        <taxon>Pseudomonadati</taxon>
        <taxon>Bacteroidota</taxon>
        <taxon>Flavobacteriia</taxon>
        <taxon>Flavobacteriales</taxon>
        <taxon>Flavobacteriaceae</taxon>
    </lineage>
</organism>
<sequence>MNKNEKKSSWKEKLHEIIYEADTKQGKLFDVALLIAIIASILLVMLESVESFDNEYHDFLNIGEWIITIFFTIEYIIRIISIRKPFKYIFSFYGVIDLLSTIPKYLSFILIGSQSLVALRALRLLRVFRILKLARYIGASNKLLLALKSSRAKIAVFLFFVLIVCVILGTVMYMIEGAENGFTNIPKSIYWAIVTLTTVGFGDIAPQTPLGQLIASVIMILGYSIIAIPTGIVSSEMTKADEDIDTNTQSCPTCLKEKHKKNATFCYNCGSILN</sequence>
<evidence type="ECO:0000256" key="5">
    <source>
        <dbReference type="ARBA" id="ARBA00022826"/>
    </source>
</evidence>
<feature type="transmembrane region" description="Helical" evidence="12">
    <location>
        <begin position="89"/>
        <end position="111"/>
    </location>
</feature>
<feature type="transmembrane region" description="Helical" evidence="12">
    <location>
        <begin position="28"/>
        <end position="46"/>
    </location>
</feature>
<dbReference type="InterPro" id="IPR028325">
    <property type="entry name" value="VG_K_chnl"/>
</dbReference>
<evidence type="ECO:0000256" key="12">
    <source>
        <dbReference type="SAM" id="Phobius"/>
    </source>
</evidence>
<feature type="transmembrane region" description="Helical" evidence="12">
    <location>
        <begin position="154"/>
        <end position="176"/>
    </location>
</feature>
<evidence type="ECO:0000313" key="14">
    <source>
        <dbReference type="EMBL" id="WYW56218.1"/>
    </source>
</evidence>
<evidence type="ECO:0000256" key="9">
    <source>
        <dbReference type="ARBA" id="ARBA00023065"/>
    </source>
</evidence>
<evidence type="ECO:0000256" key="11">
    <source>
        <dbReference type="ARBA" id="ARBA00023303"/>
    </source>
</evidence>
<dbReference type="PANTHER" id="PTHR11537">
    <property type="entry name" value="VOLTAGE-GATED POTASSIUM CHANNEL"/>
    <property type="match status" value="1"/>
</dbReference>
<keyword evidence="6" id="KW-0851">Voltage-gated channel</keyword>
<feature type="transmembrane region" description="Helical" evidence="12">
    <location>
        <begin position="213"/>
        <end position="233"/>
    </location>
</feature>
<dbReference type="PANTHER" id="PTHR11537:SF254">
    <property type="entry name" value="POTASSIUM VOLTAGE-GATED CHANNEL PROTEIN SHAB"/>
    <property type="match status" value="1"/>
</dbReference>
<dbReference type="RefSeq" id="WP_340934074.1">
    <property type="nucleotide sequence ID" value="NZ_CP150496.1"/>
</dbReference>
<accession>A0ABZ2TSW1</accession>
<keyword evidence="9" id="KW-0406">Ion transport</keyword>
<gene>
    <name evidence="14" type="ORF">WG950_02925</name>
</gene>
<evidence type="ECO:0000256" key="1">
    <source>
        <dbReference type="ARBA" id="ARBA00004141"/>
    </source>
</evidence>
<keyword evidence="3" id="KW-0633">Potassium transport</keyword>
<dbReference type="PRINTS" id="PR00169">
    <property type="entry name" value="KCHANNEL"/>
</dbReference>